<evidence type="ECO:0000313" key="2">
    <source>
        <dbReference type="Proteomes" id="UP001050975"/>
    </source>
</evidence>
<proteinExistence type="predicted"/>
<dbReference type="AlphaFoldDB" id="A0AAV3XDC4"/>
<organism evidence="1 2">
    <name type="scientific">Microseira wollei NIES-4236</name>
    <dbReference type="NCBI Taxonomy" id="2530354"/>
    <lineage>
        <taxon>Bacteria</taxon>
        <taxon>Bacillati</taxon>
        <taxon>Cyanobacteriota</taxon>
        <taxon>Cyanophyceae</taxon>
        <taxon>Oscillatoriophycideae</taxon>
        <taxon>Aerosakkonematales</taxon>
        <taxon>Aerosakkonemataceae</taxon>
        <taxon>Microseira</taxon>
    </lineage>
</organism>
<sequence length="312" mass="35660">MDLEMVLNELSLRAVANNIQTARQRMSDLIATARYAAELGVKPIIRTHSQFYATLLADNYSLSNWVVDRSVDRDEQRFILTAAKTPFLADVQNSEIENRNLLSEFYYEQELSEGLGIAYLLETLALSLASEQCWDCDRLNLALRQIDESGEVIDEIVEIVHASCTAHVQAHADWIKNRIRTGVRDGLELWDRKEVLFPNLEFCDGVCKQMQSLGRGNPMLRQVVKRLFELEDYCKTWTEGALDLDSIPSKASPESDSRLKQFKEQLTFLCPDGQERLFSLHVRMTPGAWRLHFFAEQALGKIIIGYIGLKIQ</sequence>
<name>A0AAV3XDC4_9CYAN</name>
<keyword evidence="2" id="KW-1185">Reference proteome</keyword>
<accession>A0AAV3XDC4</accession>
<evidence type="ECO:0008006" key="3">
    <source>
        <dbReference type="Google" id="ProtNLM"/>
    </source>
</evidence>
<evidence type="ECO:0000313" key="1">
    <source>
        <dbReference type="EMBL" id="GET38095.1"/>
    </source>
</evidence>
<gene>
    <name evidence="1" type="ORF">MiSe_28490</name>
</gene>
<dbReference type="EMBL" id="BLAY01000039">
    <property type="protein sequence ID" value="GET38095.1"/>
    <property type="molecule type" value="Genomic_DNA"/>
</dbReference>
<comment type="caution">
    <text evidence="1">The sequence shown here is derived from an EMBL/GenBank/DDBJ whole genome shotgun (WGS) entry which is preliminary data.</text>
</comment>
<protein>
    <recommendedName>
        <fullName evidence="3">AbiTii domain-containing protein</fullName>
    </recommendedName>
</protein>
<dbReference type="Proteomes" id="UP001050975">
    <property type="component" value="Unassembled WGS sequence"/>
</dbReference>
<reference evidence="1" key="1">
    <citation type="submission" date="2019-10" db="EMBL/GenBank/DDBJ databases">
        <title>Draft genome sequece of Microseira wollei NIES-4236.</title>
        <authorList>
            <person name="Yamaguchi H."/>
            <person name="Suzuki S."/>
            <person name="Kawachi M."/>
        </authorList>
    </citation>
    <scope>NUCLEOTIDE SEQUENCE</scope>
    <source>
        <strain evidence="1">NIES-4236</strain>
    </source>
</reference>